<gene>
    <name evidence="7" type="ORF">ACHAWO_000106</name>
</gene>
<accession>A0ABD3QS34</accession>
<feature type="domain" description="Homeobox" evidence="6">
    <location>
        <begin position="7"/>
        <end position="68"/>
    </location>
</feature>
<dbReference type="SUPFAM" id="SSF46689">
    <property type="entry name" value="Homeodomain-like"/>
    <property type="match status" value="3"/>
</dbReference>
<dbReference type="Gene3D" id="1.10.10.60">
    <property type="entry name" value="Homeodomain-like"/>
    <property type="match status" value="3"/>
</dbReference>
<evidence type="ECO:0000259" key="6">
    <source>
        <dbReference type="PROSITE" id="PS50071"/>
    </source>
</evidence>
<dbReference type="GO" id="GO:0003677">
    <property type="term" value="F:DNA binding"/>
    <property type="evidence" value="ECO:0007669"/>
    <property type="project" value="UniProtKB-UniRule"/>
</dbReference>
<reference evidence="7 8" key="1">
    <citation type="submission" date="2024-10" db="EMBL/GenBank/DDBJ databases">
        <title>Updated reference genomes for cyclostephanoid diatoms.</title>
        <authorList>
            <person name="Roberts W.R."/>
            <person name="Alverson A.J."/>
        </authorList>
    </citation>
    <scope>NUCLEOTIDE SEQUENCE [LARGE SCALE GENOMIC DNA]</scope>
    <source>
        <strain evidence="7 8">AJA010-31</strain>
    </source>
</reference>
<evidence type="ECO:0000256" key="5">
    <source>
        <dbReference type="RuleBase" id="RU000682"/>
    </source>
</evidence>
<dbReference type="Proteomes" id="UP001530400">
    <property type="component" value="Unassembled WGS sequence"/>
</dbReference>
<dbReference type="PANTHER" id="PTHR11850">
    <property type="entry name" value="HOMEOBOX PROTEIN TRANSCRIPTION FACTORS"/>
    <property type="match status" value="1"/>
</dbReference>
<dbReference type="Pfam" id="PF00046">
    <property type="entry name" value="Homeodomain"/>
    <property type="match status" value="2"/>
</dbReference>
<feature type="domain" description="Homeobox" evidence="6">
    <location>
        <begin position="82"/>
        <end position="137"/>
    </location>
</feature>
<dbReference type="InterPro" id="IPR009057">
    <property type="entry name" value="Homeodomain-like_sf"/>
</dbReference>
<dbReference type="InterPro" id="IPR001356">
    <property type="entry name" value="HD"/>
</dbReference>
<sequence>MRSLHKKEVGGKTQRFSKEAVDHLLEWRSKHEADPTKEEKEELAEVTGLSEVQVGSWFAHQRSKQKRAAGVGVRPDPIMYPKKQRLPQQAVDYMEKNCSSNRNPDWVERAKMAKDIGLEDSQIKYWFKRRRNGRDREIVPVEGNERTNWLALIPLKKWYKEHEENPFPTASERKMLMLETELDEADVTHWFCEEGTKEAQCTTSFIEGRGL</sequence>
<dbReference type="AlphaFoldDB" id="A0ABD3QS34"/>
<organism evidence="7 8">
    <name type="scientific">Cyclotella atomus</name>
    <dbReference type="NCBI Taxonomy" id="382360"/>
    <lineage>
        <taxon>Eukaryota</taxon>
        <taxon>Sar</taxon>
        <taxon>Stramenopiles</taxon>
        <taxon>Ochrophyta</taxon>
        <taxon>Bacillariophyta</taxon>
        <taxon>Coscinodiscophyceae</taxon>
        <taxon>Thalassiosirophycidae</taxon>
        <taxon>Stephanodiscales</taxon>
        <taxon>Stephanodiscaceae</taxon>
        <taxon>Cyclotella</taxon>
    </lineage>
</organism>
<keyword evidence="1 4" id="KW-0238">DNA-binding</keyword>
<dbReference type="GO" id="GO:0005634">
    <property type="term" value="C:nucleus"/>
    <property type="evidence" value="ECO:0007669"/>
    <property type="project" value="UniProtKB-SubCell"/>
</dbReference>
<dbReference type="CDD" id="cd00086">
    <property type="entry name" value="homeodomain"/>
    <property type="match status" value="3"/>
</dbReference>
<proteinExistence type="predicted"/>
<comment type="caution">
    <text evidence="7">The sequence shown here is derived from an EMBL/GenBank/DDBJ whole genome shotgun (WGS) entry which is preliminary data.</text>
</comment>
<evidence type="ECO:0000313" key="7">
    <source>
        <dbReference type="EMBL" id="KAL3803277.1"/>
    </source>
</evidence>
<protein>
    <recommendedName>
        <fullName evidence="6">Homeobox domain-containing protein</fullName>
    </recommendedName>
</protein>
<dbReference type="PROSITE" id="PS50071">
    <property type="entry name" value="HOMEOBOX_2"/>
    <property type="match status" value="2"/>
</dbReference>
<keyword evidence="2 4" id="KW-0371">Homeobox</keyword>
<feature type="DNA-binding region" description="Homeobox" evidence="4">
    <location>
        <begin position="84"/>
        <end position="138"/>
    </location>
</feature>
<dbReference type="Pfam" id="PF05920">
    <property type="entry name" value="Homeobox_KN"/>
    <property type="match status" value="1"/>
</dbReference>
<name>A0ABD3QS34_9STRA</name>
<dbReference type="InterPro" id="IPR050224">
    <property type="entry name" value="TALE_homeobox"/>
</dbReference>
<dbReference type="InterPro" id="IPR008422">
    <property type="entry name" value="KN_HD"/>
</dbReference>
<dbReference type="SMART" id="SM00389">
    <property type="entry name" value="HOX"/>
    <property type="match status" value="3"/>
</dbReference>
<evidence type="ECO:0000256" key="2">
    <source>
        <dbReference type="ARBA" id="ARBA00023155"/>
    </source>
</evidence>
<evidence type="ECO:0000256" key="4">
    <source>
        <dbReference type="PROSITE-ProRule" id="PRU00108"/>
    </source>
</evidence>
<feature type="DNA-binding region" description="Homeobox" evidence="4">
    <location>
        <begin position="9"/>
        <end position="69"/>
    </location>
</feature>
<evidence type="ECO:0000256" key="1">
    <source>
        <dbReference type="ARBA" id="ARBA00023125"/>
    </source>
</evidence>
<evidence type="ECO:0000313" key="8">
    <source>
        <dbReference type="Proteomes" id="UP001530400"/>
    </source>
</evidence>
<comment type="subcellular location">
    <subcellularLocation>
        <location evidence="4 5">Nucleus</location>
    </subcellularLocation>
</comment>
<keyword evidence="3 4" id="KW-0539">Nucleus</keyword>
<keyword evidence="8" id="KW-1185">Reference proteome</keyword>
<evidence type="ECO:0000256" key="3">
    <source>
        <dbReference type="ARBA" id="ARBA00023242"/>
    </source>
</evidence>
<dbReference type="EMBL" id="JALLPJ020000075">
    <property type="protein sequence ID" value="KAL3803277.1"/>
    <property type="molecule type" value="Genomic_DNA"/>
</dbReference>